<name>A0AAE0JCK7_9PEZI</name>
<dbReference type="RefSeq" id="XP_062680158.1">
    <property type="nucleotide sequence ID" value="XM_062826940.1"/>
</dbReference>
<dbReference type="EMBL" id="JAUEPP010000005">
    <property type="protein sequence ID" value="KAK3342365.1"/>
    <property type="molecule type" value="Genomic_DNA"/>
</dbReference>
<keyword evidence="2" id="KW-1185">Reference proteome</keyword>
<reference evidence="1" key="2">
    <citation type="submission" date="2023-06" db="EMBL/GenBank/DDBJ databases">
        <authorList>
            <consortium name="Lawrence Berkeley National Laboratory"/>
            <person name="Haridas S."/>
            <person name="Hensen N."/>
            <person name="Bonometti L."/>
            <person name="Westerberg I."/>
            <person name="Brannstrom I.O."/>
            <person name="Guillou S."/>
            <person name="Cros-Aarteil S."/>
            <person name="Calhoun S."/>
            <person name="Kuo A."/>
            <person name="Mondo S."/>
            <person name="Pangilinan J."/>
            <person name="Riley R."/>
            <person name="Labutti K."/>
            <person name="Andreopoulos B."/>
            <person name="Lipzen A."/>
            <person name="Chen C."/>
            <person name="Yanf M."/>
            <person name="Daum C."/>
            <person name="Ng V."/>
            <person name="Clum A."/>
            <person name="Steindorff A."/>
            <person name="Ohm R."/>
            <person name="Martin F."/>
            <person name="Silar P."/>
            <person name="Natvig D."/>
            <person name="Lalanne C."/>
            <person name="Gautier V."/>
            <person name="Ament-Velasquez S.L."/>
            <person name="Kruys A."/>
            <person name="Hutchinson M.I."/>
            <person name="Powell A.J."/>
            <person name="Barry K."/>
            <person name="Miller A.N."/>
            <person name="Grigoriev I.V."/>
            <person name="Debuchy R."/>
            <person name="Gladieux P."/>
            <person name="Thoren M.H."/>
            <person name="Johannesson H."/>
        </authorList>
    </citation>
    <scope>NUCLEOTIDE SEQUENCE</scope>
    <source>
        <strain evidence="1">CBS 560.94</strain>
    </source>
</reference>
<dbReference type="Proteomes" id="UP001278500">
    <property type="component" value="Unassembled WGS sequence"/>
</dbReference>
<protein>
    <submittedName>
        <fullName evidence="1">Uncharacterized protein</fullName>
    </submittedName>
</protein>
<gene>
    <name evidence="1" type="ORF">B0H65DRAFT_468063</name>
</gene>
<evidence type="ECO:0000313" key="1">
    <source>
        <dbReference type="EMBL" id="KAK3342365.1"/>
    </source>
</evidence>
<evidence type="ECO:0000313" key="2">
    <source>
        <dbReference type="Proteomes" id="UP001278500"/>
    </source>
</evidence>
<dbReference type="GeneID" id="87864094"/>
<reference evidence="1" key="1">
    <citation type="journal article" date="2023" name="Mol. Phylogenet. Evol.">
        <title>Genome-scale phylogeny and comparative genomics of the fungal order Sordariales.</title>
        <authorList>
            <person name="Hensen N."/>
            <person name="Bonometti L."/>
            <person name="Westerberg I."/>
            <person name="Brannstrom I.O."/>
            <person name="Guillou S."/>
            <person name="Cros-Aarteil S."/>
            <person name="Calhoun S."/>
            <person name="Haridas S."/>
            <person name="Kuo A."/>
            <person name="Mondo S."/>
            <person name="Pangilinan J."/>
            <person name="Riley R."/>
            <person name="LaButti K."/>
            <person name="Andreopoulos B."/>
            <person name="Lipzen A."/>
            <person name="Chen C."/>
            <person name="Yan M."/>
            <person name="Daum C."/>
            <person name="Ng V."/>
            <person name="Clum A."/>
            <person name="Steindorff A."/>
            <person name="Ohm R.A."/>
            <person name="Martin F."/>
            <person name="Silar P."/>
            <person name="Natvig D.O."/>
            <person name="Lalanne C."/>
            <person name="Gautier V."/>
            <person name="Ament-Velasquez S.L."/>
            <person name="Kruys A."/>
            <person name="Hutchinson M.I."/>
            <person name="Powell A.J."/>
            <person name="Barry K."/>
            <person name="Miller A.N."/>
            <person name="Grigoriev I.V."/>
            <person name="Debuchy R."/>
            <person name="Gladieux P."/>
            <person name="Hiltunen Thoren M."/>
            <person name="Johannesson H."/>
        </authorList>
    </citation>
    <scope>NUCLEOTIDE SEQUENCE</scope>
    <source>
        <strain evidence="1">CBS 560.94</strain>
    </source>
</reference>
<comment type="caution">
    <text evidence="1">The sequence shown here is derived from an EMBL/GenBank/DDBJ whole genome shotgun (WGS) entry which is preliminary data.</text>
</comment>
<feature type="non-terminal residue" evidence="1">
    <location>
        <position position="78"/>
    </location>
</feature>
<organism evidence="1 2">
    <name type="scientific">Neurospora tetraspora</name>
    <dbReference type="NCBI Taxonomy" id="94610"/>
    <lineage>
        <taxon>Eukaryota</taxon>
        <taxon>Fungi</taxon>
        <taxon>Dikarya</taxon>
        <taxon>Ascomycota</taxon>
        <taxon>Pezizomycotina</taxon>
        <taxon>Sordariomycetes</taxon>
        <taxon>Sordariomycetidae</taxon>
        <taxon>Sordariales</taxon>
        <taxon>Sordariaceae</taxon>
        <taxon>Neurospora</taxon>
    </lineage>
</organism>
<dbReference type="AlphaFoldDB" id="A0AAE0JCK7"/>
<accession>A0AAE0JCK7</accession>
<sequence>MLFFSVLRRRVQSAVSAVFVAPSLPYCIWMECDRHRETQTIPSQAAIANELSMFRRRNSLENSEGGFHMKNQRNPRNV</sequence>
<proteinExistence type="predicted"/>